<gene>
    <name evidence="1" type="ORF">LTS18_011759</name>
</gene>
<organism evidence="1 2">
    <name type="scientific">Coniosporium uncinatum</name>
    <dbReference type="NCBI Taxonomy" id="93489"/>
    <lineage>
        <taxon>Eukaryota</taxon>
        <taxon>Fungi</taxon>
        <taxon>Dikarya</taxon>
        <taxon>Ascomycota</taxon>
        <taxon>Pezizomycotina</taxon>
        <taxon>Dothideomycetes</taxon>
        <taxon>Dothideomycetes incertae sedis</taxon>
        <taxon>Coniosporium</taxon>
    </lineage>
</organism>
<keyword evidence="2" id="KW-1185">Reference proteome</keyword>
<name>A0ACC3DCE5_9PEZI</name>
<sequence length="788" mass="88425">MFRNATLHVLQGLQQGLSANPLSLDIENLQLLLRVSEKVGLSEVAQQALNHLCYALCQHSPYMSGLADTSAGYDTVMARRYNALKARVEWVRSTSNQPAAEEVDSLNPFSAASSGTDKPLETFLHILHESDYQCLKRGGLLQAMRYISTYLDSVDPTCVDRRQLLEVLDAIWSEIEIQDYPKAPLLSAPELFLHPACVSVARRNSDVADFTARTMTALQRLSEGRVYVVASLAKAVKYAYLGSSKALSVLPIEDYVIRFAAEPSPARPEFLLESVAAGILEEFVPGISYASFYPEKEGYGYACIFDMLSRWRASDGAAGRQIINAILNPWENQKKPSVIVSKWKRTTQLQIILLLFDTCVGGCERPIMIEYLRRFNALLEIEPLPRYRFLLEWIITRPYMQDPTLFDSLYIREILEQQPTHDHPNPKYLPSVLKIGSILAGLPEASENFLLRVMTLTLPPMRKSEDRHNPAFDALNKHVVSMDKYSKPPPERLLLCFDPLKDHNLVKLCQGDYLRIEPPEADPATYDDFLSVLVDDLQMDEILFKDSKRPRLLYGLQTSRTITARAYRCGQNQRLAHFHSPNSHAVDLSISEPKRNTRSLILVAPVITTPQNLGGLSRCAEIFGAEALYIPSLSIMQHNLFLSVAVSSHLHLPILPVLPADLPAFLRSKQAEGWTVLGVEQTDQSKVLGREGTVLPERCVLVIGAEKTGISGVVLKECDLCVEIEQVGIMRSLNVQTAAATVLYEYGRLWGKDGVLSKRKNKGVIEKKEELQSPEAMYSWLSEFHLRS</sequence>
<dbReference type="Proteomes" id="UP001186974">
    <property type="component" value="Unassembled WGS sequence"/>
</dbReference>
<accession>A0ACC3DCE5</accession>
<proteinExistence type="predicted"/>
<protein>
    <submittedName>
        <fullName evidence="1">Uncharacterized protein</fullName>
    </submittedName>
</protein>
<comment type="caution">
    <text evidence="1">The sequence shown here is derived from an EMBL/GenBank/DDBJ whole genome shotgun (WGS) entry which is preliminary data.</text>
</comment>
<evidence type="ECO:0000313" key="1">
    <source>
        <dbReference type="EMBL" id="KAK3065069.1"/>
    </source>
</evidence>
<evidence type="ECO:0000313" key="2">
    <source>
        <dbReference type="Proteomes" id="UP001186974"/>
    </source>
</evidence>
<reference evidence="1" key="1">
    <citation type="submission" date="2024-09" db="EMBL/GenBank/DDBJ databases">
        <title>Black Yeasts Isolated from many extreme environments.</title>
        <authorList>
            <person name="Coleine C."/>
            <person name="Stajich J.E."/>
            <person name="Selbmann L."/>
        </authorList>
    </citation>
    <scope>NUCLEOTIDE SEQUENCE</scope>
    <source>
        <strain evidence="1">CCFEE 5737</strain>
    </source>
</reference>
<dbReference type="EMBL" id="JAWDJW010006368">
    <property type="protein sequence ID" value="KAK3065069.1"/>
    <property type="molecule type" value="Genomic_DNA"/>
</dbReference>